<dbReference type="InterPro" id="IPR051209">
    <property type="entry name" value="FAD-bind_Monooxygenase_sf"/>
</dbReference>
<accession>A0A502DYE2</accession>
<dbReference type="SUPFAM" id="SSF51905">
    <property type="entry name" value="FAD/NAD(P)-binding domain"/>
    <property type="match status" value="2"/>
</dbReference>
<dbReference type="PANTHER" id="PTHR42877:SF4">
    <property type="entry name" value="FAD_NAD(P)-BINDING DOMAIN-CONTAINING PROTEIN-RELATED"/>
    <property type="match status" value="1"/>
</dbReference>
<keyword evidence="6" id="KW-1185">Reference proteome</keyword>
<dbReference type="EMBL" id="RCZG01000017">
    <property type="protein sequence ID" value="TPG29462.1"/>
    <property type="molecule type" value="Genomic_DNA"/>
</dbReference>
<dbReference type="PANTHER" id="PTHR42877">
    <property type="entry name" value="L-ORNITHINE N(5)-MONOOXYGENASE-RELATED"/>
    <property type="match status" value="1"/>
</dbReference>
<dbReference type="Pfam" id="PF00743">
    <property type="entry name" value="FMO-like"/>
    <property type="match status" value="1"/>
</dbReference>
<keyword evidence="3" id="KW-0274">FAD</keyword>
<name>A0A502DYE2_9MYCO</name>
<dbReference type="InterPro" id="IPR020946">
    <property type="entry name" value="Flavin_mOase-like"/>
</dbReference>
<evidence type="ECO:0000256" key="4">
    <source>
        <dbReference type="ARBA" id="ARBA00023002"/>
    </source>
</evidence>
<evidence type="ECO:0000256" key="1">
    <source>
        <dbReference type="ARBA" id="ARBA00010139"/>
    </source>
</evidence>
<dbReference type="GO" id="GO:0050660">
    <property type="term" value="F:flavin adenine dinucleotide binding"/>
    <property type="evidence" value="ECO:0007669"/>
    <property type="project" value="InterPro"/>
</dbReference>
<evidence type="ECO:0000313" key="6">
    <source>
        <dbReference type="Proteomes" id="UP000320095"/>
    </source>
</evidence>
<dbReference type="PRINTS" id="PR00419">
    <property type="entry name" value="ADXRDTASE"/>
</dbReference>
<proteinExistence type="inferred from homology"/>
<sequence length="508" mass="56167">MSVMTRTRRRVTVPHGQARGVPIAIIGAGFGGLCAALKLNAAGYQNVIVYERAPEVGGTWQANTYPGAACDAPSHIYSYSFAQDVDWSRRFAPGPEIQAYLHRCVEQAGLASRIRTNTAVTEAQWSGTEWIITLADGSQERADLLIPAVGHLCLPSIPDLPGLETFGGPTFHTARWDHSVDLTGKRVAIVGTGASAVQAIPAIADTVNQMTVFQRSATYVMSKPEKVYTDRLHRVYRRISPAKLVARGAIWGAFEMFNYSFWRFPTTMTLLQRMHARQLRREVPDPALRAALTPDYPIGCKRIPIANDFYPTMNRADVALVTDHITGVTATGLSTAAAAHPADVIIFATGFETTQFLSSVVIRGRDGRTLQEHWTDRAGAYLGLSVPDFPNMFLMWGPNTNLGAGSIVYMMEAQADHVIAAADILSTQPGSTVEISTAAYREFLDEIRTRQSRTIWAGCRNWYHDDRGNDIHNWHGSMRTYRRRVRQPHPQHYRVTSPVGDQISATVE</sequence>
<evidence type="ECO:0000256" key="3">
    <source>
        <dbReference type="ARBA" id="ARBA00022827"/>
    </source>
</evidence>
<dbReference type="GO" id="GO:0050661">
    <property type="term" value="F:NADP binding"/>
    <property type="evidence" value="ECO:0007669"/>
    <property type="project" value="InterPro"/>
</dbReference>
<comment type="similarity">
    <text evidence="1">Belongs to the FAD-binding monooxygenase family.</text>
</comment>
<protein>
    <submittedName>
        <fullName evidence="5">NAD(P)/FAD-dependent oxidoreductase</fullName>
    </submittedName>
</protein>
<keyword evidence="4" id="KW-0560">Oxidoreductase</keyword>
<dbReference type="Proteomes" id="UP000320095">
    <property type="component" value="Unassembled WGS sequence"/>
</dbReference>
<keyword evidence="2" id="KW-0285">Flavoprotein</keyword>
<evidence type="ECO:0000313" key="5">
    <source>
        <dbReference type="EMBL" id="TPG29462.1"/>
    </source>
</evidence>
<dbReference type="AlphaFoldDB" id="A0A502DYE2"/>
<reference evidence="5 6" key="1">
    <citation type="journal article" date="2019" name="Environ. Microbiol.">
        <title>Species interactions and distinct microbial communities in high Arctic permafrost affected cryosols are associated with the CH4 and CO2 gas fluxes.</title>
        <authorList>
            <person name="Altshuler I."/>
            <person name="Hamel J."/>
            <person name="Turney S."/>
            <person name="Magnuson E."/>
            <person name="Levesque R."/>
            <person name="Greer C."/>
            <person name="Whyte L.G."/>
        </authorList>
    </citation>
    <scope>NUCLEOTIDE SEQUENCE [LARGE SCALE GENOMIC DNA]</scope>
    <source>
        <strain evidence="5 6">S5.20</strain>
    </source>
</reference>
<evidence type="ECO:0000256" key="2">
    <source>
        <dbReference type="ARBA" id="ARBA00022630"/>
    </source>
</evidence>
<gene>
    <name evidence="5" type="ORF">EAH80_26835</name>
</gene>
<dbReference type="Gene3D" id="3.50.50.60">
    <property type="entry name" value="FAD/NAD(P)-binding domain"/>
    <property type="match status" value="2"/>
</dbReference>
<comment type="caution">
    <text evidence="5">The sequence shown here is derived from an EMBL/GenBank/DDBJ whole genome shotgun (WGS) entry which is preliminary data.</text>
</comment>
<organism evidence="5 6">
    <name type="scientific">Mycolicibacterium hodleri</name>
    <dbReference type="NCBI Taxonomy" id="49897"/>
    <lineage>
        <taxon>Bacteria</taxon>
        <taxon>Bacillati</taxon>
        <taxon>Actinomycetota</taxon>
        <taxon>Actinomycetes</taxon>
        <taxon>Mycobacteriales</taxon>
        <taxon>Mycobacteriaceae</taxon>
        <taxon>Mycolicibacterium</taxon>
    </lineage>
</organism>
<dbReference type="InterPro" id="IPR036188">
    <property type="entry name" value="FAD/NAD-bd_sf"/>
</dbReference>
<dbReference type="GO" id="GO:0004499">
    <property type="term" value="F:N,N-dimethylaniline monooxygenase activity"/>
    <property type="evidence" value="ECO:0007669"/>
    <property type="project" value="InterPro"/>
</dbReference>